<evidence type="ECO:0000256" key="5">
    <source>
        <dbReference type="ARBA" id="ARBA00022485"/>
    </source>
</evidence>
<keyword evidence="5 14" id="KW-0004">4Fe-4S</keyword>
<organism evidence="18 19">
    <name type="scientific">Rhodohalobacter mucosus</name>
    <dbReference type="NCBI Taxonomy" id="2079485"/>
    <lineage>
        <taxon>Bacteria</taxon>
        <taxon>Pseudomonadati</taxon>
        <taxon>Balneolota</taxon>
        <taxon>Balneolia</taxon>
        <taxon>Balneolales</taxon>
        <taxon>Balneolaceae</taxon>
        <taxon>Rhodohalobacter</taxon>
    </lineage>
</organism>
<feature type="binding site" evidence="15">
    <location>
        <position position="331"/>
    </location>
    <ligand>
        <name>S-adenosyl-L-methionine</name>
        <dbReference type="ChEBI" id="CHEBI:59789"/>
        <label>1</label>
    </ligand>
</feature>
<feature type="binding site" evidence="15">
    <location>
        <position position="186"/>
    </location>
    <ligand>
        <name>S-adenosyl-L-methionine</name>
        <dbReference type="ChEBI" id="CHEBI:59789"/>
        <label>2</label>
    </ligand>
</feature>
<feature type="binding site" evidence="16">
    <location>
        <position position="63"/>
    </location>
    <ligand>
        <name>[4Fe-4S] cluster</name>
        <dbReference type="ChEBI" id="CHEBI:49883"/>
        <note>4Fe-4S-S-AdoMet</note>
    </ligand>
</feature>
<dbReference type="SUPFAM" id="SSF102114">
    <property type="entry name" value="Radical SAM enzymes"/>
    <property type="match status" value="1"/>
</dbReference>
<dbReference type="InterPro" id="IPR034505">
    <property type="entry name" value="Coproporphyrinogen-III_oxidase"/>
</dbReference>
<dbReference type="InterPro" id="IPR058240">
    <property type="entry name" value="rSAM_sf"/>
</dbReference>
<dbReference type="PANTHER" id="PTHR13932">
    <property type="entry name" value="COPROPORPHYRINIGEN III OXIDASE"/>
    <property type="match status" value="1"/>
</dbReference>
<dbReference type="RefSeq" id="WP_109644658.1">
    <property type="nucleotide sequence ID" value="NZ_QGGB01000002.1"/>
</dbReference>
<feature type="binding site" evidence="15">
    <location>
        <position position="147"/>
    </location>
    <ligand>
        <name>S-adenosyl-L-methionine</name>
        <dbReference type="ChEBI" id="CHEBI:59789"/>
        <label>1</label>
    </ligand>
</feature>
<comment type="subcellular location">
    <subcellularLocation>
        <location evidence="1 14">Cytoplasm</location>
    </subcellularLocation>
</comment>
<evidence type="ECO:0000256" key="16">
    <source>
        <dbReference type="PIRSR" id="PIRSR000167-2"/>
    </source>
</evidence>
<keyword evidence="9 14" id="KW-0560">Oxidoreductase</keyword>
<dbReference type="InterPro" id="IPR004558">
    <property type="entry name" value="Coprogen_oxidase_HemN"/>
</dbReference>
<evidence type="ECO:0000256" key="13">
    <source>
        <dbReference type="ARBA" id="ARBA00048321"/>
    </source>
</evidence>
<dbReference type="InterPro" id="IPR007197">
    <property type="entry name" value="rSAM"/>
</dbReference>
<feature type="binding site" evidence="15">
    <location>
        <position position="57"/>
    </location>
    <ligand>
        <name>S-adenosyl-L-methionine</name>
        <dbReference type="ChEBI" id="CHEBI:59789"/>
        <label>1</label>
    </ligand>
</feature>
<evidence type="ECO:0000256" key="8">
    <source>
        <dbReference type="ARBA" id="ARBA00022723"/>
    </source>
</evidence>
<comment type="similarity">
    <text evidence="3 14">Belongs to the anaerobic coproporphyrinogen-III oxidase family.</text>
</comment>
<evidence type="ECO:0000256" key="9">
    <source>
        <dbReference type="ARBA" id="ARBA00023002"/>
    </source>
</evidence>
<reference evidence="18 19" key="1">
    <citation type="submission" date="2018-05" db="EMBL/GenBank/DDBJ databases">
        <title>Rhodohalobacter halophilus gen. nov., sp. nov., a moderately halophilic member of the family Balneolaceae.</title>
        <authorList>
            <person name="Liu Z.-W."/>
        </authorList>
    </citation>
    <scope>NUCLEOTIDE SEQUENCE [LARGE SCALE GENOMIC DNA]</scope>
    <source>
        <strain evidence="18 19">8A47</strain>
    </source>
</reference>
<protein>
    <recommendedName>
        <fullName evidence="14">Coproporphyrinogen-III oxidase</fullName>
        <ecNumber evidence="14">1.3.98.3</ecNumber>
    </recommendedName>
</protein>
<keyword evidence="12 14" id="KW-0627">Porphyrin biosynthesis</keyword>
<dbReference type="EC" id="1.3.98.3" evidence="14"/>
<dbReference type="UniPathway" id="UPA00251">
    <property type="reaction ID" value="UER00323"/>
</dbReference>
<feature type="binding site" evidence="15">
    <location>
        <position position="211"/>
    </location>
    <ligand>
        <name>S-adenosyl-L-methionine</name>
        <dbReference type="ChEBI" id="CHEBI:59789"/>
        <label>2</label>
    </ligand>
</feature>
<evidence type="ECO:0000256" key="12">
    <source>
        <dbReference type="ARBA" id="ARBA00023244"/>
    </source>
</evidence>
<evidence type="ECO:0000256" key="14">
    <source>
        <dbReference type="PIRNR" id="PIRNR000167"/>
    </source>
</evidence>
<dbReference type="NCBIfam" id="TIGR00538">
    <property type="entry name" value="hemN"/>
    <property type="match status" value="1"/>
</dbReference>
<dbReference type="GO" id="GO:0051539">
    <property type="term" value="F:4 iron, 4 sulfur cluster binding"/>
    <property type="evidence" value="ECO:0007669"/>
    <property type="project" value="UniProtKB-KW"/>
</dbReference>
<dbReference type="Pfam" id="PF06969">
    <property type="entry name" value="HemN_C"/>
    <property type="match status" value="1"/>
</dbReference>
<sequence>MNTRENSLAALIARYNVPGPRYTSYPTALQFTDRFSRTSFEGLLLERVSRKRKLSLYFHIPFCFSLCWYCGCTKVITRDQDRGDVYLDYLEKEALLVSATLHPDSVVEQIHFGGGTPTFLNPDQLKKLGGIIRRYFQLSDTAEFSVEIDPRRCTRDHIDALALIGMNRASLGVQDTNEDVQKAIHRIQPLEQTAEVTGWLRDAGVTGINYDLIYGLPRQTADTFSQTIDDVVALSPDRFAVYSYAHIPSVMPAQKLLNENEFPSADEKLNMLVHAIQSLPEMGYRFIGMDHFALETDELSRALDEGSLHRNFQGYSTKAELEMIALGMSGISQGEALYYQNEKDLGRYYKALDEGLLPVAKVLRLSEEDKVRKEMIMDIMCRGELIYDDYLNRSDKVLMSIMDGNRDAFEELSRDGLILQTGERILVTDRGRLFLRNVAMLFDGYIHSDMSQSGIRYSKTV</sequence>
<dbReference type="EMBL" id="QGGB01000002">
    <property type="protein sequence ID" value="PWN07982.1"/>
    <property type="molecule type" value="Genomic_DNA"/>
</dbReference>
<evidence type="ECO:0000259" key="17">
    <source>
        <dbReference type="PROSITE" id="PS51918"/>
    </source>
</evidence>
<dbReference type="GO" id="GO:0006782">
    <property type="term" value="P:protoporphyrinogen IX biosynthetic process"/>
    <property type="evidence" value="ECO:0007669"/>
    <property type="project" value="UniProtKB-UniPathway"/>
</dbReference>
<dbReference type="Proteomes" id="UP000245533">
    <property type="component" value="Unassembled WGS sequence"/>
</dbReference>
<dbReference type="Gene3D" id="3.30.750.200">
    <property type="match status" value="1"/>
</dbReference>
<dbReference type="InterPro" id="IPR006638">
    <property type="entry name" value="Elp3/MiaA/NifB-like_rSAM"/>
</dbReference>
<evidence type="ECO:0000256" key="15">
    <source>
        <dbReference type="PIRSR" id="PIRSR000167-1"/>
    </source>
</evidence>
<dbReference type="SFLD" id="SFLDG01065">
    <property type="entry name" value="anaerobic_coproporphyrinogen-I"/>
    <property type="match status" value="1"/>
</dbReference>
<evidence type="ECO:0000256" key="10">
    <source>
        <dbReference type="ARBA" id="ARBA00023004"/>
    </source>
</evidence>
<dbReference type="PROSITE" id="PS51918">
    <property type="entry name" value="RADICAL_SAM"/>
    <property type="match status" value="1"/>
</dbReference>
<dbReference type="PIRSF" id="PIRSF000167">
    <property type="entry name" value="HemN"/>
    <property type="match status" value="1"/>
</dbReference>
<feature type="domain" description="Radical SAM core" evidence="17">
    <location>
        <begin position="48"/>
        <end position="285"/>
    </location>
</feature>
<evidence type="ECO:0000313" key="18">
    <source>
        <dbReference type="EMBL" id="PWN07982.1"/>
    </source>
</evidence>
<keyword evidence="6 14" id="KW-0963">Cytoplasm</keyword>
<dbReference type="GO" id="GO:0005737">
    <property type="term" value="C:cytoplasm"/>
    <property type="evidence" value="ECO:0007669"/>
    <property type="project" value="UniProtKB-SubCell"/>
</dbReference>
<evidence type="ECO:0000256" key="1">
    <source>
        <dbReference type="ARBA" id="ARBA00004496"/>
    </source>
</evidence>
<gene>
    <name evidence="18" type="primary">hemN</name>
    <name evidence="18" type="ORF">DDZ15_02935</name>
</gene>
<dbReference type="CDD" id="cd01335">
    <property type="entry name" value="Radical_SAM"/>
    <property type="match status" value="1"/>
</dbReference>
<dbReference type="SMART" id="SM00729">
    <property type="entry name" value="Elp3"/>
    <property type="match status" value="1"/>
</dbReference>
<dbReference type="GO" id="GO:0046872">
    <property type="term" value="F:metal ion binding"/>
    <property type="evidence" value="ECO:0007669"/>
    <property type="project" value="UniProtKB-KW"/>
</dbReference>
<keyword evidence="11 14" id="KW-0411">Iron-sulfur</keyword>
<comment type="pathway">
    <text evidence="2 14">Porphyrin-containing compound metabolism; protoporphyrin-IX biosynthesis; protoporphyrinogen-IX from coproporphyrinogen-III (AdoMet route): step 1/1.</text>
</comment>
<dbReference type="GO" id="GO:0051989">
    <property type="term" value="F:coproporphyrinogen dehydrogenase activity"/>
    <property type="evidence" value="ECO:0007669"/>
    <property type="project" value="UniProtKB-EC"/>
</dbReference>
<comment type="catalytic activity">
    <reaction evidence="13 14">
        <text>coproporphyrinogen III + 2 S-adenosyl-L-methionine = protoporphyrinogen IX + 2 5'-deoxyadenosine + 2 L-methionine + 2 CO2</text>
        <dbReference type="Rhea" id="RHEA:15425"/>
        <dbReference type="ChEBI" id="CHEBI:16526"/>
        <dbReference type="ChEBI" id="CHEBI:17319"/>
        <dbReference type="ChEBI" id="CHEBI:57307"/>
        <dbReference type="ChEBI" id="CHEBI:57309"/>
        <dbReference type="ChEBI" id="CHEBI:57844"/>
        <dbReference type="ChEBI" id="CHEBI:59789"/>
        <dbReference type="EC" id="1.3.98.3"/>
    </reaction>
</comment>
<feature type="binding site" evidence="15">
    <location>
        <position position="114"/>
    </location>
    <ligand>
        <name>S-adenosyl-L-methionine</name>
        <dbReference type="ChEBI" id="CHEBI:59789"/>
        <label>1</label>
    </ligand>
</feature>
<feature type="binding site" evidence="15">
    <location>
        <position position="245"/>
    </location>
    <ligand>
        <name>S-adenosyl-L-methionine</name>
        <dbReference type="ChEBI" id="CHEBI:59789"/>
        <label>2</label>
    </ligand>
</feature>
<evidence type="ECO:0000256" key="11">
    <source>
        <dbReference type="ARBA" id="ARBA00023014"/>
    </source>
</evidence>
<dbReference type="Gene3D" id="1.10.10.920">
    <property type="match status" value="1"/>
</dbReference>
<accession>A0A316TYN5</accession>
<feature type="binding site" evidence="15">
    <location>
        <position position="174"/>
    </location>
    <ligand>
        <name>S-adenosyl-L-methionine</name>
        <dbReference type="ChEBI" id="CHEBI:59789"/>
        <label>2</label>
    </ligand>
</feature>
<evidence type="ECO:0000256" key="7">
    <source>
        <dbReference type="ARBA" id="ARBA00022691"/>
    </source>
</evidence>
<evidence type="ECO:0000313" key="19">
    <source>
        <dbReference type="Proteomes" id="UP000245533"/>
    </source>
</evidence>
<comment type="cofactor">
    <cofactor evidence="14 16">
        <name>[4Fe-4S] cluster</name>
        <dbReference type="ChEBI" id="CHEBI:49883"/>
    </cofactor>
    <text evidence="14 16">Binds 1 [4Fe-4S] cluster. The cluster is coordinated with 3 cysteines and an exchangeable S-adenosyl-L-methionine.</text>
</comment>
<keyword evidence="19" id="KW-1185">Reference proteome</keyword>
<feature type="binding site" evidence="15">
    <location>
        <begin position="69"/>
        <end position="71"/>
    </location>
    <ligand>
        <name>S-adenosyl-L-methionine</name>
        <dbReference type="ChEBI" id="CHEBI:59789"/>
        <label>2</label>
    </ligand>
</feature>
<comment type="subunit">
    <text evidence="4">Monomer.</text>
</comment>
<evidence type="ECO:0000256" key="3">
    <source>
        <dbReference type="ARBA" id="ARBA00005493"/>
    </source>
</evidence>
<keyword evidence="8 14" id="KW-0479">Metal-binding</keyword>
<keyword evidence="7 14" id="KW-0949">S-adenosyl-L-methionine</keyword>
<dbReference type="SFLD" id="SFLDS00029">
    <property type="entry name" value="Radical_SAM"/>
    <property type="match status" value="1"/>
</dbReference>
<dbReference type="GO" id="GO:0004109">
    <property type="term" value="F:coproporphyrinogen oxidase activity"/>
    <property type="evidence" value="ECO:0007669"/>
    <property type="project" value="InterPro"/>
</dbReference>
<keyword evidence="10 14" id="KW-0408">Iron</keyword>
<evidence type="ECO:0000256" key="2">
    <source>
        <dbReference type="ARBA" id="ARBA00004785"/>
    </source>
</evidence>
<name>A0A316TYN5_9BACT</name>
<dbReference type="PANTHER" id="PTHR13932:SF6">
    <property type="entry name" value="OXYGEN-INDEPENDENT COPROPORPHYRINOGEN III OXIDASE"/>
    <property type="match status" value="1"/>
</dbReference>
<dbReference type="OrthoDB" id="9808022at2"/>
<dbReference type="InterPro" id="IPR010723">
    <property type="entry name" value="HemN_C"/>
</dbReference>
<proteinExistence type="inferred from homology"/>
<dbReference type="Pfam" id="PF04055">
    <property type="entry name" value="Radical_SAM"/>
    <property type="match status" value="1"/>
</dbReference>
<feature type="binding site" evidence="16">
    <location>
        <position position="70"/>
    </location>
    <ligand>
        <name>[4Fe-4S] cluster</name>
        <dbReference type="ChEBI" id="CHEBI:49883"/>
        <note>4Fe-4S-S-AdoMet</note>
    </ligand>
</feature>
<dbReference type="AlphaFoldDB" id="A0A316TYN5"/>
<evidence type="ECO:0000256" key="6">
    <source>
        <dbReference type="ARBA" id="ARBA00022490"/>
    </source>
</evidence>
<feature type="binding site" evidence="15">
    <location>
        <begin position="115"/>
        <end position="116"/>
    </location>
    <ligand>
        <name>S-adenosyl-L-methionine</name>
        <dbReference type="ChEBI" id="CHEBI:59789"/>
        <label>2</label>
    </ligand>
</feature>
<evidence type="ECO:0000256" key="4">
    <source>
        <dbReference type="ARBA" id="ARBA00011245"/>
    </source>
</evidence>
<comment type="caution">
    <text evidence="18">The sequence shown here is derived from an EMBL/GenBank/DDBJ whole genome shotgun (WGS) entry which is preliminary data.</text>
</comment>
<feature type="binding site" evidence="16">
    <location>
        <position position="67"/>
    </location>
    <ligand>
        <name>[4Fe-4S] cluster</name>
        <dbReference type="ChEBI" id="CHEBI:49883"/>
        <note>4Fe-4S-S-AdoMet</note>
    </ligand>
</feature>